<accession>A0A239BEF6</accession>
<dbReference type="RefSeq" id="WP_089281692.1">
    <property type="nucleotide sequence ID" value="NZ_FZOJ01000003.1"/>
</dbReference>
<organism evidence="2 3">
    <name type="scientific">Anaerovirgula multivorans</name>
    <dbReference type="NCBI Taxonomy" id="312168"/>
    <lineage>
        <taxon>Bacteria</taxon>
        <taxon>Bacillati</taxon>
        <taxon>Bacillota</taxon>
        <taxon>Clostridia</taxon>
        <taxon>Peptostreptococcales</taxon>
        <taxon>Natronincolaceae</taxon>
        <taxon>Anaerovirgula</taxon>
    </lineage>
</organism>
<feature type="domain" description="Xylose isomerase-like TIM barrel" evidence="1">
    <location>
        <begin position="43"/>
        <end position="268"/>
    </location>
</feature>
<dbReference type="AlphaFoldDB" id="A0A239BEF6"/>
<evidence type="ECO:0000313" key="2">
    <source>
        <dbReference type="EMBL" id="SNS06330.1"/>
    </source>
</evidence>
<dbReference type="Pfam" id="PF01261">
    <property type="entry name" value="AP_endonuc_2"/>
    <property type="match status" value="1"/>
</dbReference>
<evidence type="ECO:0000313" key="3">
    <source>
        <dbReference type="Proteomes" id="UP000198304"/>
    </source>
</evidence>
<dbReference type="OrthoDB" id="6622255at2"/>
<dbReference type="InterPro" id="IPR050312">
    <property type="entry name" value="IolE/XylAMocC-like"/>
</dbReference>
<sequence>MKESIHKYFQVGLIAFMAYPSALKGDDPNIVESLKKIAYDDYFDAIEISWIKDKDKRAEAKKLLETAHLKVCYGAQPRLLTTGLNANDINEEGRKKAEATLIEAIDEAAYMGAKGITFLAGKYAEKTKELAYSQLLKTTRNLCDYAKTKDMQIVLEVFDYDIAKASLIGPATYAAKFAAEMRSTHNNFGLMIDLSHIPMTYETSKFVVQTLKPYLVHFHIGNTVVDDPSAEGYGDEHQRFGFPNSRNDVPQVIEFLRVLKNEGFFNSEEPYVLSFEVKPWKDEDADAVIANAKRVLNRAWALLED</sequence>
<keyword evidence="3" id="KW-1185">Reference proteome</keyword>
<gene>
    <name evidence="2" type="ORF">SAMN05446037_1003216</name>
</gene>
<evidence type="ECO:0000259" key="1">
    <source>
        <dbReference type="Pfam" id="PF01261"/>
    </source>
</evidence>
<name>A0A239BEF6_9FIRM</name>
<dbReference type="EMBL" id="FZOJ01000003">
    <property type="protein sequence ID" value="SNS06330.1"/>
    <property type="molecule type" value="Genomic_DNA"/>
</dbReference>
<dbReference type="Gene3D" id="3.20.20.150">
    <property type="entry name" value="Divalent-metal-dependent TIM barrel enzymes"/>
    <property type="match status" value="1"/>
</dbReference>
<dbReference type="InterPro" id="IPR036237">
    <property type="entry name" value="Xyl_isomerase-like_sf"/>
</dbReference>
<dbReference type="Proteomes" id="UP000198304">
    <property type="component" value="Unassembled WGS sequence"/>
</dbReference>
<dbReference type="PANTHER" id="PTHR12110">
    <property type="entry name" value="HYDROXYPYRUVATE ISOMERASE"/>
    <property type="match status" value="1"/>
</dbReference>
<keyword evidence="2" id="KW-0413">Isomerase</keyword>
<reference evidence="2 3" key="1">
    <citation type="submission" date="2017-06" db="EMBL/GenBank/DDBJ databases">
        <authorList>
            <person name="Kim H.J."/>
            <person name="Triplett B.A."/>
        </authorList>
    </citation>
    <scope>NUCLEOTIDE SEQUENCE [LARGE SCALE GENOMIC DNA]</scope>
    <source>
        <strain evidence="2 3">SCA</strain>
    </source>
</reference>
<proteinExistence type="predicted"/>
<dbReference type="SUPFAM" id="SSF51658">
    <property type="entry name" value="Xylose isomerase-like"/>
    <property type="match status" value="1"/>
</dbReference>
<dbReference type="InterPro" id="IPR013022">
    <property type="entry name" value="Xyl_isomerase-like_TIM-brl"/>
</dbReference>
<protein>
    <submittedName>
        <fullName evidence="2">Sugar phosphate isomerase/epimerase</fullName>
    </submittedName>
</protein>
<dbReference type="GO" id="GO:0016853">
    <property type="term" value="F:isomerase activity"/>
    <property type="evidence" value="ECO:0007669"/>
    <property type="project" value="UniProtKB-KW"/>
</dbReference>